<keyword evidence="1" id="KW-0732">Signal</keyword>
<dbReference type="PANTHER" id="PTHR38436:SF1">
    <property type="entry name" value="ESTER CYCLASE"/>
    <property type="match status" value="1"/>
</dbReference>
<dbReference type="Pfam" id="PF07366">
    <property type="entry name" value="SnoaL"/>
    <property type="match status" value="1"/>
</dbReference>
<accession>A0A6L8LWT7</accession>
<gene>
    <name evidence="2" type="ORF">GTG28_13455</name>
</gene>
<dbReference type="EMBL" id="WWEU01000004">
    <property type="protein sequence ID" value="MYM60235.1"/>
    <property type="molecule type" value="Genomic_DNA"/>
</dbReference>
<protein>
    <recommendedName>
        <fullName evidence="4">SnoaL-like domain-containing protein</fullName>
    </recommendedName>
</protein>
<proteinExistence type="predicted"/>
<evidence type="ECO:0000256" key="1">
    <source>
        <dbReference type="SAM" id="SignalP"/>
    </source>
</evidence>
<feature type="signal peptide" evidence="1">
    <location>
        <begin position="1"/>
        <end position="21"/>
    </location>
</feature>
<comment type="caution">
    <text evidence="2">The sequence shown here is derived from an EMBL/GenBank/DDBJ whole genome shotgun (WGS) entry which is preliminary data.</text>
</comment>
<dbReference type="PANTHER" id="PTHR38436">
    <property type="entry name" value="POLYKETIDE CYCLASE SNOAL-LIKE DOMAIN"/>
    <property type="match status" value="1"/>
</dbReference>
<evidence type="ECO:0000313" key="2">
    <source>
        <dbReference type="EMBL" id="MYM60235.1"/>
    </source>
</evidence>
<dbReference type="RefSeq" id="WP_160930644.1">
    <property type="nucleotide sequence ID" value="NZ_WWEU01000004.1"/>
</dbReference>
<organism evidence="2 3">
    <name type="scientific">Vibrio tetraodonis subsp. pristinus</name>
    <dbReference type="NCBI Taxonomy" id="2695891"/>
    <lineage>
        <taxon>Bacteria</taxon>
        <taxon>Pseudomonadati</taxon>
        <taxon>Pseudomonadota</taxon>
        <taxon>Gammaproteobacteria</taxon>
        <taxon>Vibrionales</taxon>
        <taxon>Vibrionaceae</taxon>
        <taxon>Vibrio</taxon>
    </lineage>
</organism>
<evidence type="ECO:0000313" key="3">
    <source>
        <dbReference type="Proteomes" id="UP000478571"/>
    </source>
</evidence>
<reference evidence="2 3" key="1">
    <citation type="submission" date="2020-01" db="EMBL/GenBank/DDBJ databases">
        <title>Draft Genome Sequence of Vibrio sp. strain OCN044, Isolated from a Healthy Coral at Palmyra Atoll.</title>
        <authorList>
            <person name="Videau P."/>
            <person name="Loughran R."/>
            <person name="Esquivel A."/>
            <person name="Deadmond M."/>
            <person name="Paddock B.E."/>
            <person name="Saw J.H."/>
            <person name="Ushijima B."/>
        </authorList>
    </citation>
    <scope>NUCLEOTIDE SEQUENCE [LARGE SCALE GENOMIC DNA]</scope>
    <source>
        <strain evidence="2 3">OCN044</strain>
    </source>
</reference>
<dbReference type="AlphaFoldDB" id="A0A6L8LWT7"/>
<name>A0A6L8LWT7_9VIBR</name>
<dbReference type="Gene3D" id="3.10.450.50">
    <property type="match status" value="2"/>
</dbReference>
<evidence type="ECO:0008006" key="4">
    <source>
        <dbReference type="Google" id="ProtNLM"/>
    </source>
</evidence>
<sequence length="297" mass="33515">MSIKSAAIGFAMCLLAAPSFADLSTIDKQTSNAIKLAEGFYQDVLMYRNLNNFEKYIGDTYIQHAPAYGDGPVELMKAIAGELASDPSVNIDIYRTIAEGPYVAIHSVWTASDKSQYVYVDIWREENGKLVEHWDHYQKIPALSANKNTMYQGPEVNIYDSNQDIERNRKRAISIIKSFDNPANKIAVKKYVSDETYIQHNPEVPDGKDALLGYLDYLHKNDANYSTQIAKTIAMGDMVLVHSKQIDLNKKDDLGTGYIDIFRFNHDGLIVEHWDVVETQTGKSKNKNSVFSYPKVP</sequence>
<keyword evidence="3" id="KW-1185">Reference proteome</keyword>
<dbReference type="Proteomes" id="UP000478571">
    <property type="component" value="Unassembled WGS sequence"/>
</dbReference>
<feature type="chain" id="PRO_5026905006" description="SnoaL-like domain-containing protein" evidence="1">
    <location>
        <begin position="22"/>
        <end position="297"/>
    </location>
</feature>
<dbReference type="SUPFAM" id="SSF54427">
    <property type="entry name" value="NTF2-like"/>
    <property type="match status" value="2"/>
</dbReference>
<dbReference type="InterPro" id="IPR032710">
    <property type="entry name" value="NTF2-like_dom_sf"/>
</dbReference>
<dbReference type="GO" id="GO:0030638">
    <property type="term" value="P:polyketide metabolic process"/>
    <property type="evidence" value="ECO:0007669"/>
    <property type="project" value="InterPro"/>
</dbReference>
<dbReference type="InterPro" id="IPR009959">
    <property type="entry name" value="Cyclase_SnoaL-like"/>
</dbReference>